<dbReference type="RefSeq" id="XP_005175112.1">
    <property type="nucleotide sequence ID" value="XM_005175055.1"/>
</dbReference>
<dbReference type="EnsemblMetazoa" id="MDOA011626-RA">
    <property type="protein sequence ID" value="MDOA011626-PA"/>
    <property type="gene ID" value="MDOA011626"/>
</dbReference>
<comment type="catalytic activity">
    <reaction evidence="40">
        <text>1-hexadecanoyl-2-(9Z-octadecenoyl)-sn-glycero-3-phosphocholine + H2O = 1-hexadecanoyl-sn-glycero-3-phosphocholine + (9Z)-octadecenoate + H(+)</text>
        <dbReference type="Rhea" id="RHEA:38779"/>
        <dbReference type="ChEBI" id="CHEBI:15377"/>
        <dbReference type="ChEBI" id="CHEBI:15378"/>
        <dbReference type="ChEBI" id="CHEBI:30823"/>
        <dbReference type="ChEBI" id="CHEBI:72998"/>
        <dbReference type="ChEBI" id="CHEBI:73001"/>
    </reaction>
    <physiologicalReaction direction="left-to-right" evidence="40">
        <dbReference type="Rhea" id="RHEA:38780"/>
    </physiologicalReaction>
</comment>
<evidence type="ECO:0000256" key="37">
    <source>
        <dbReference type="ARBA" id="ARBA00048454"/>
    </source>
</evidence>
<dbReference type="EC" id="3.1.1.4" evidence="4"/>
<feature type="chain" id="PRO_5044561258" description="Phospholipase B1, membrane-associated" evidence="47">
    <location>
        <begin position="23"/>
        <end position="444"/>
    </location>
</feature>
<dbReference type="GO" id="GO:0016324">
    <property type="term" value="C:apical plasma membrane"/>
    <property type="evidence" value="ECO:0007669"/>
    <property type="project" value="UniProtKB-SubCell"/>
</dbReference>
<comment type="similarity">
    <text evidence="2">Belongs to the 'GDSL' lipolytic enzyme family. Phospholipase B1 subfamily.</text>
</comment>
<comment type="catalytic activity">
    <reaction evidence="30">
        <text>1-hexadecanoyl-2-(9Z-octadecenoyl)-sn-glycero-3-phospho-(1'-sn-glycerol) + H2O = 1-hexadecanoyl-sn-glycero-3-phospho-(1'-sn-glycerol) + (9Z)-octadecenoate + H(+)</text>
        <dbReference type="Rhea" id="RHEA:40919"/>
        <dbReference type="ChEBI" id="CHEBI:15377"/>
        <dbReference type="ChEBI" id="CHEBI:15378"/>
        <dbReference type="ChEBI" id="CHEBI:30823"/>
        <dbReference type="ChEBI" id="CHEBI:72841"/>
        <dbReference type="ChEBI" id="CHEBI:75158"/>
    </reaction>
    <physiologicalReaction direction="left-to-right" evidence="30">
        <dbReference type="Rhea" id="RHEA:40920"/>
    </physiologicalReaction>
</comment>
<gene>
    <name evidence="48" type="primary">101890069</name>
    <name evidence="50" type="synonym">LOC101890069</name>
</gene>
<dbReference type="GO" id="GO:0004806">
    <property type="term" value="F:triacylglycerol lipase activity"/>
    <property type="evidence" value="ECO:0007669"/>
    <property type="project" value="UniProtKB-EC"/>
</dbReference>
<dbReference type="InterPro" id="IPR038885">
    <property type="entry name" value="PLB1"/>
</dbReference>
<evidence type="ECO:0000256" key="32">
    <source>
        <dbReference type="ARBA" id="ARBA00048058"/>
    </source>
</evidence>
<evidence type="ECO:0000313" key="49">
    <source>
        <dbReference type="Proteomes" id="UP001652621"/>
    </source>
</evidence>
<evidence type="ECO:0000256" key="34">
    <source>
        <dbReference type="ARBA" id="ARBA00048362"/>
    </source>
</evidence>
<keyword evidence="13" id="KW-0443">Lipid metabolism</keyword>
<keyword evidence="10" id="KW-0677">Repeat</keyword>
<dbReference type="CDD" id="cd01824">
    <property type="entry name" value="Phospholipase_B_like"/>
    <property type="match status" value="1"/>
</dbReference>
<dbReference type="GO" id="GO:0004623">
    <property type="term" value="F:phospholipase A2 activity"/>
    <property type="evidence" value="ECO:0007669"/>
    <property type="project" value="UniProtKB-EC"/>
</dbReference>
<dbReference type="VEuPathDB" id="VectorBase:MDOMA2_013236"/>
<evidence type="ECO:0000256" key="17">
    <source>
        <dbReference type="ARBA" id="ARBA00023369"/>
    </source>
</evidence>
<comment type="function">
    <text evidence="24">Calcium-independent membrane-associated phospholipase that catalyzes complete diacylation of phospholipids by hydrolyzing both sn-1 and sn-2 fatty acyl chains attached to the glycerol backbone (phospholipase B activity). Has dual phospholipase and lysophospholipase activities toward diacylphospholipids. Preferentially cleaves sn-2 ester bonds over sn-1 bonds. Acts as a lipase toward glycerolipid substrates. Hydrolyzes fatty acyl chains of diacylglycerols with preference for the sn-2 position and of triacylglycerols with not positional selectivity. May also hydrolyze long chain retinyl esters such as retinyl palmitate. May contribute to digestion of dietary phospholipids, glycerolipids and retinoids, facilitating lipid absorption at the brush border.</text>
</comment>
<dbReference type="InterPro" id="IPR001087">
    <property type="entry name" value="GDSL"/>
</dbReference>
<evidence type="ECO:0000256" key="7">
    <source>
        <dbReference type="ARBA" id="ARBA00022475"/>
    </source>
</evidence>
<reference evidence="48" key="1">
    <citation type="submission" date="2020-05" db="UniProtKB">
        <authorList>
            <consortium name="EnsemblMetazoa"/>
        </authorList>
    </citation>
    <scope>IDENTIFICATION</scope>
    <source>
        <strain evidence="48">Aabys</strain>
    </source>
</reference>
<comment type="catalytic activity">
    <reaction evidence="44">
        <text>1,2-dihexadecanoyl-sn-glycero-3-phosphocholine + 2 H2O = sn-glycerol 3-phosphocholine + 2 hexadecanoate + 2 H(+)</text>
        <dbReference type="Rhea" id="RHEA:40975"/>
        <dbReference type="ChEBI" id="CHEBI:7896"/>
        <dbReference type="ChEBI" id="CHEBI:15377"/>
        <dbReference type="ChEBI" id="CHEBI:15378"/>
        <dbReference type="ChEBI" id="CHEBI:16870"/>
        <dbReference type="ChEBI" id="CHEBI:72999"/>
    </reaction>
    <physiologicalReaction direction="left-to-right" evidence="44">
        <dbReference type="Rhea" id="RHEA:40976"/>
    </physiologicalReaction>
</comment>
<evidence type="ECO:0000256" key="8">
    <source>
        <dbReference type="ARBA" id="ARBA00022692"/>
    </source>
</evidence>
<evidence type="ECO:0000256" key="38">
    <source>
        <dbReference type="ARBA" id="ARBA00048613"/>
    </source>
</evidence>
<evidence type="ECO:0000256" key="43">
    <source>
        <dbReference type="ARBA" id="ARBA00048939"/>
    </source>
</evidence>
<evidence type="ECO:0000256" key="19">
    <source>
        <dbReference type="ARBA" id="ARBA00023422"/>
    </source>
</evidence>
<evidence type="ECO:0000256" key="42">
    <source>
        <dbReference type="ARBA" id="ARBA00048872"/>
    </source>
</evidence>
<dbReference type="GO" id="GO:0004622">
    <property type="term" value="F:phosphatidylcholine lysophospholipase activity"/>
    <property type="evidence" value="ECO:0007669"/>
    <property type="project" value="UniProtKB-EC"/>
</dbReference>
<evidence type="ECO:0000256" key="33">
    <source>
        <dbReference type="ARBA" id="ARBA00048227"/>
    </source>
</evidence>
<dbReference type="KEGG" id="mde:101890069"/>
<keyword evidence="11" id="KW-0378">Hydrolase</keyword>
<reference evidence="50" key="2">
    <citation type="submission" date="2025-04" db="UniProtKB">
        <authorList>
            <consortium name="RefSeq"/>
        </authorList>
    </citation>
    <scope>IDENTIFICATION</scope>
    <source>
        <strain evidence="50">Aabys</strain>
    </source>
</reference>
<keyword evidence="7" id="KW-1003">Cell membrane</keyword>
<feature type="signal peptide" evidence="47">
    <location>
        <begin position="1"/>
        <end position="22"/>
    </location>
</feature>
<evidence type="ECO:0000256" key="14">
    <source>
        <dbReference type="ARBA" id="ARBA00023136"/>
    </source>
</evidence>
<dbReference type="SUPFAM" id="SSF52266">
    <property type="entry name" value="SGNH hydrolase"/>
    <property type="match status" value="1"/>
</dbReference>
<comment type="catalytic activity">
    <reaction evidence="39">
        <text>1-hexadecanoyl-sn-glycero-3-phosphocholine + H2O = sn-glycerol 3-phosphocholine + hexadecanoate + H(+)</text>
        <dbReference type="Rhea" id="RHEA:40435"/>
        <dbReference type="ChEBI" id="CHEBI:7896"/>
        <dbReference type="ChEBI" id="CHEBI:15377"/>
        <dbReference type="ChEBI" id="CHEBI:15378"/>
        <dbReference type="ChEBI" id="CHEBI:16870"/>
        <dbReference type="ChEBI" id="CHEBI:72998"/>
    </reaction>
    <physiologicalReaction direction="left-to-right" evidence="39">
        <dbReference type="Rhea" id="RHEA:40436"/>
    </physiologicalReaction>
</comment>
<comment type="catalytic activity">
    <reaction evidence="28">
        <text>1-hexadecanoyl-2-(9Z)-octadecenoyl-3-octadecanoyl-sn-glycerol + H2O = 1-hexadecanoyl-2-(9Z-octadecenoyl)-sn-glycerol + octadecanoate + H(+)</text>
        <dbReference type="Rhea" id="RHEA:41111"/>
        <dbReference type="ChEBI" id="CHEBI:15377"/>
        <dbReference type="ChEBI" id="CHEBI:15378"/>
        <dbReference type="ChEBI" id="CHEBI:25629"/>
        <dbReference type="ChEBI" id="CHEBI:75466"/>
        <dbReference type="ChEBI" id="CHEBI:77623"/>
    </reaction>
    <physiologicalReaction direction="left-to-right" evidence="28">
        <dbReference type="Rhea" id="RHEA:41112"/>
    </physiologicalReaction>
</comment>
<accession>A0A1I8N537</accession>
<evidence type="ECO:0000313" key="48">
    <source>
        <dbReference type="EnsemblMetazoa" id="MDOA011626-PA"/>
    </source>
</evidence>
<dbReference type="PANTHER" id="PTHR21325:SF31">
    <property type="entry name" value="GH22081P-RELATED"/>
    <property type="match status" value="1"/>
</dbReference>
<comment type="catalytic activity">
    <reaction evidence="34">
        <text>1-hexadecanoyl-2-(9Z,12Z-octadecadienoyl)-sn-glycero-3-phosphocholine + H2O = 2-(9Z,12Z-octadecadienoyl)-sn-glycero-3-phosphocholine + hexadecanoate + H(+)</text>
        <dbReference type="Rhea" id="RHEA:40971"/>
        <dbReference type="ChEBI" id="CHEBI:7896"/>
        <dbReference type="ChEBI" id="CHEBI:15377"/>
        <dbReference type="ChEBI" id="CHEBI:15378"/>
        <dbReference type="ChEBI" id="CHEBI:73002"/>
        <dbReference type="ChEBI" id="CHEBI:76084"/>
    </reaction>
    <physiologicalReaction direction="left-to-right" evidence="34">
        <dbReference type="Rhea" id="RHEA:40972"/>
    </physiologicalReaction>
</comment>
<evidence type="ECO:0000256" key="35">
    <source>
        <dbReference type="ARBA" id="ARBA00048374"/>
    </source>
</evidence>
<comment type="catalytic activity">
    <reaction evidence="43">
        <text>1-hexadecanoyl-2-(9Z)-octadecenoyl-3-octadecanoyl-sn-glycerol + H2O = 1-hexadecanoyl-3-octadecanoyl-sn-glycerol + (9Z)-octadecenoate + H(+)</text>
        <dbReference type="Rhea" id="RHEA:41103"/>
        <dbReference type="ChEBI" id="CHEBI:15377"/>
        <dbReference type="ChEBI" id="CHEBI:15378"/>
        <dbReference type="ChEBI" id="CHEBI:30823"/>
        <dbReference type="ChEBI" id="CHEBI:77623"/>
        <dbReference type="ChEBI" id="CHEBI:77624"/>
    </reaction>
    <physiologicalReaction direction="left-to-right" evidence="43">
        <dbReference type="Rhea" id="RHEA:41104"/>
    </physiologicalReaction>
</comment>
<dbReference type="PROSITE" id="PS01098">
    <property type="entry name" value="LIPASE_GDSL_SER"/>
    <property type="match status" value="1"/>
</dbReference>
<dbReference type="InterPro" id="IPR036514">
    <property type="entry name" value="SGNH_hydro_sf"/>
</dbReference>
<comment type="catalytic activity">
    <reaction evidence="42">
        <text>1-O-hexadecyl-2-(9Z)-octadecenoyl-sn-glycero-3-phosphocholine + H2O = 1-O-hexadecyl-sn-glycero-3-phosphocholine + (9Z)-octadecenoate + H(+)</text>
        <dbReference type="Rhea" id="RHEA:40915"/>
        <dbReference type="ChEBI" id="CHEBI:15377"/>
        <dbReference type="ChEBI" id="CHEBI:15378"/>
        <dbReference type="ChEBI" id="CHEBI:30823"/>
        <dbReference type="ChEBI" id="CHEBI:34112"/>
        <dbReference type="ChEBI" id="CHEBI:64496"/>
    </reaction>
    <physiologicalReaction direction="left-to-right" evidence="42">
        <dbReference type="Rhea" id="RHEA:40916"/>
    </physiologicalReaction>
</comment>
<evidence type="ECO:0000256" key="45">
    <source>
        <dbReference type="ARBA" id="ARBA00049372"/>
    </source>
</evidence>
<comment type="catalytic activity">
    <reaction evidence="46">
        <text>2-(9Z-octadecenoyl)-glycerol + H2O = glycerol + (9Z)-octadecenoate + H(+)</text>
        <dbReference type="Rhea" id="RHEA:38491"/>
        <dbReference type="ChEBI" id="CHEBI:15377"/>
        <dbReference type="ChEBI" id="CHEBI:15378"/>
        <dbReference type="ChEBI" id="CHEBI:17754"/>
        <dbReference type="ChEBI" id="CHEBI:30823"/>
        <dbReference type="ChEBI" id="CHEBI:73990"/>
    </reaction>
    <physiologicalReaction direction="left-to-right" evidence="46">
        <dbReference type="Rhea" id="RHEA:38492"/>
    </physiologicalReaction>
</comment>
<comment type="catalytic activity">
    <reaction evidence="35">
        <text>1-octadecanoyl-2-(9Z,12Z)-octadecadienoyl-sn-glycerol + H2O = 1-octadecanoyl-sn-glycerol + (9Z,12Z)-octadecadienoate + H(+)</text>
        <dbReference type="Rhea" id="RHEA:40927"/>
        <dbReference type="ChEBI" id="CHEBI:15377"/>
        <dbReference type="ChEBI" id="CHEBI:15378"/>
        <dbReference type="ChEBI" id="CHEBI:30245"/>
        <dbReference type="ChEBI" id="CHEBI:75550"/>
        <dbReference type="ChEBI" id="CHEBI:77097"/>
    </reaction>
    <physiologicalReaction direction="left-to-right" evidence="35">
        <dbReference type="Rhea" id="RHEA:40928"/>
    </physiologicalReaction>
</comment>
<comment type="catalytic activity">
    <reaction evidence="27">
        <text>1-(9Z-octadecenoyl)-glycerol + H2O = glycerol + (9Z)-octadecenoate + H(+)</text>
        <dbReference type="Rhea" id="RHEA:38487"/>
        <dbReference type="ChEBI" id="CHEBI:15377"/>
        <dbReference type="ChEBI" id="CHEBI:15378"/>
        <dbReference type="ChEBI" id="CHEBI:17754"/>
        <dbReference type="ChEBI" id="CHEBI:30823"/>
        <dbReference type="ChEBI" id="CHEBI:75342"/>
    </reaction>
    <physiologicalReaction direction="left-to-right" evidence="27">
        <dbReference type="Rhea" id="RHEA:38488"/>
    </physiologicalReaction>
</comment>
<evidence type="ECO:0000256" key="23">
    <source>
        <dbReference type="ARBA" id="ARBA00033022"/>
    </source>
</evidence>
<dbReference type="OrthoDB" id="10265800at2759"/>
<comment type="catalytic activity">
    <reaction evidence="19">
        <text>a 1,2-diacyl-sn-glycero-3-phosphocholine + H2O = a 1-acyl-sn-glycero-3-phosphocholine + a fatty acid + H(+)</text>
        <dbReference type="Rhea" id="RHEA:15801"/>
        <dbReference type="ChEBI" id="CHEBI:15377"/>
        <dbReference type="ChEBI" id="CHEBI:15378"/>
        <dbReference type="ChEBI" id="CHEBI:28868"/>
        <dbReference type="ChEBI" id="CHEBI:57643"/>
        <dbReference type="ChEBI" id="CHEBI:58168"/>
        <dbReference type="EC" id="3.1.1.4"/>
    </reaction>
    <physiologicalReaction direction="left-to-right" evidence="19">
        <dbReference type="Rhea" id="RHEA:15802"/>
    </physiologicalReaction>
</comment>
<comment type="catalytic activity">
    <reaction evidence="37">
        <text>a 1-acyl-sn-glycero-3-phosphocholine + H2O = sn-glycerol 3-phosphocholine + a fatty acid + H(+)</text>
        <dbReference type="Rhea" id="RHEA:15177"/>
        <dbReference type="ChEBI" id="CHEBI:15377"/>
        <dbReference type="ChEBI" id="CHEBI:15378"/>
        <dbReference type="ChEBI" id="CHEBI:16870"/>
        <dbReference type="ChEBI" id="CHEBI:28868"/>
        <dbReference type="ChEBI" id="CHEBI:58168"/>
        <dbReference type="EC" id="3.1.1.5"/>
    </reaction>
    <physiologicalReaction direction="left-to-right" evidence="37">
        <dbReference type="Rhea" id="RHEA:15178"/>
    </physiologicalReaction>
</comment>
<evidence type="ECO:0000256" key="20">
    <source>
        <dbReference type="ARBA" id="ARBA00029723"/>
    </source>
</evidence>
<dbReference type="Proteomes" id="UP001652621">
    <property type="component" value="Unplaced"/>
</dbReference>
<evidence type="ECO:0000256" key="2">
    <source>
        <dbReference type="ARBA" id="ARBA00009979"/>
    </source>
</evidence>
<sequence length="444" mass="50629">MQFPNFLLSTCLLLAFFAVIEAFHDKDVDRLLIKSGIRKGKFDLKEAEEGKQLVSNLDDGLRGLIVLIRRGFLKYSDKKSYHLYLNNWKRGKIQIPSQREDFPCPLNNTRSVQRPISVHQLRPGDIDVIAAIGDSLSAGNGIYSKTFLNLAAEFRGMAFSGGGMANWRTVLTLPNILKIFNPNLYGFATDNVLVKDKKSYFNIAEPMIMSRDLVYQVQLLIERLKGDPKVDMKNDWKLLTIFVGSLDLCFDLCHSKHLWDKLRQHEIDLIDAFTLLRDNVPRLLVNLLPAPNMVTTLGQMRNVPLQCKAVHLFGCRCVFSAAHNDTSLRVASEYFTRWQAIDEYVASLPAFQTDDFAVLYQPFMANAMLPLLPNGDVDLRFFSSDCFHFSQLGHAAVANALWNNMLQMPGQKDEQIREPFQWFECPSVQRPYIATLRNSISGYF</sequence>
<keyword evidence="9 47" id="KW-0732">Signal</keyword>
<comment type="catalytic activity">
    <reaction evidence="17">
        <text>a triacylglycerol + H2O = a diacylglycerol + a fatty acid + H(+)</text>
        <dbReference type="Rhea" id="RHEA:12044"/>
        <dbReference type="ChEBI" id="CHEBI:15377"/>
        <dbReference type="ChEBI" id="CHEBI:15378"/>
        <dbReference type="ChEBI" id="CHEBI:17855"/>
        <dbReference type="ChEBI" id="CHEBI:18035"/>
        <dbReference type="ChEBI" id="CHEBI:28868"/>
        <dbReference type="EC" id="3.1.1.3"/>
    </reaction>
    <physiologicalReaction direction="left-to-right" evidence="17">
        <dbReference type="Rhea" id="RHEA:12045"/>
    </physiologicalReaction>
</comment>
<dbReference type="eggNOG" id="KOG3670">
    <property type="taxonomic scope" value="Eukaryota"/>
</dbReference>
<dbReference type="InterPro" id="IPR008265">
    <property type="entry name" value="Lipase_GDSL_AS"/>
</dbReference>
<evidence type="ECO:0000256" key="39">
    <source>
        <dbReference type="ARBA" id="ARBA00048656"/>
    </source>
</evidence>
<dbReference type="AlphaFoldDB" id="A0A1I8N537"/>
<keyword evidence="15" id="KW-0325">Glycoprotein</keyword>
<dbReference type="GO" id="GO:0006644">
    <property type="term" value="P:phospholipid metabolic process"/>
    <property type="evidence" value="ECO:0007669"/>
    <property type="project" value="TreeGrafter"/>
</dbReference>
<dbReference type="PANTHER" id="PTHR21325">
    <property type="entry name" value="PHOSPHOLIPASE B, PLB1"/>
    <property type="match status" value="1"/>
</dbReference>
<evidence type="ECO:0000256" key="1">
    <source>
        <dbReference type="ARBA" id="ARBA00004247"/>
    </source>
</evidence>
<evidence type="ECO:0000256" key="22">
    <source>
        <dbReference type="ARBA" id="ARBA00031485"/>
    </source>
</evidence>
<comment type="catalytic activity">
    <reaction evidence="45">
        <text>1,3-di-(9Z-octadecenoyl)-glycerol + H2O = 1-(9Z-octadecenoyl)-glycerol + (9Z)-octadecenoate + H(+)</text>
        <dbReference type="Rhea" id="RHEA:39939"/>
        <dbReference type="ChEBI" id="CHEBI:15377"/>
        <dbReference type="ChEBI" id="CHEBI:15378"/>
        <dbReference type="ChEBI" id="CHEBI:30823"/>
        <dbReference type="ChEBI" id="CHEBI:75342"/>
        <dbReference type="ChEBI" id="CHEBI:75735"/>
    </reaction>
    <physiologicalReaction direction="left-to-right" evidence="45">
        <dbReference type="Rhea" id="RHEA:39940"/>
    </physiologicalReaction>
</comment>
<organism evidence="48">
    <name type="scientific">Musca domestica</name>
    <name type="common">House fly</name>
    <dbReference type="NCBI Taxonomy" id="7370"/>
    <lineage>
        <taxon>Eukaryota</taxon>
        <taxon>Metazoa</taxon>
        <taxon>Ecdysozoa</taxon>
        <taxon>Arthropoda</taxon>
        <taxon>Hexapoda</taxon>
        <taxon>Insecta</taxon>
        <taxon>Pterygota</taxon>
        <taxon>Neoptera</taxon>
        <taxon>Endopterygota</taxon>
        <taxon>Diptera</taxon>
        <taxon>Brachycera</taxon>
        <taxon>Muscomorpha</taxon>
        <taxon>Muscoidea</taxon>
        <taxon>Muscidae</taxon>
        <taxon>Musca</taxon>
    </lineage>
</organism>
<evidence type="ECO:0000256" key="24">
    <source>
        <dbReference type="ARBA" id="ARBA00045916"/>
    </source>
</evidence>
<evidence type="ECO:0000256" key="47">
    <source>
        <dbReference type="SAM" id="SignalP"/>
    </source>
</evidence>
<keyword evidence="16" id="KW-1208">Phospholipid metabolism</keyword>
<evidence type="ECO:0000256" key="18">
    <source>
        <dbReference type="ARBA" id="ARBA00023408"/>
    </source>
</evidence>
<evidence type="ECO:0000256" key="6">
    <source>
        <dbReference type="ARBA" id="ARBA00015133"/>
    </source>
</evidence>
<evidence type="ECO:0000256" key="40">
    <source>
        <dbReference type="ARBA" id="ARBA00048699"/>
    </source>
</evidence>
<dbReference type="EC" id="3.1.1.5" evidence="3"/>
<evidence type="ECO:0000256" key="12">
    <source>
        <dbReference type="ARBA" id="ARBA00022989"/>
    </source>
</evidence>
<comment type="catalytic activity">
    <reaction evidence="29">
        <text>2,3-di-(9Z)-octadecenoyl-sn-glycerol + H2O = 3-(9Z-octadecenoyl)-sn-glycerol + (9Z)-octadecenoate + H(+)</text>
        <dbReference type="Rhea" id="RHEA:42604"/>
        <dbReference type="ChEBI" id="CHEBI:15377"/>
        <dbReference type="ChEBI" id="CHEBI:15378"/>
        <dbReference type="ChEBI" id="CHEBI:30823"/>
        <dbReference type="ChEBI" id="CHEBI:75824"/>
        <dbReference type="ChEBI" id="CHEBI:75938"/>
    </reaction>
    <physiologicalReaction direction="left-to-right" evidence="29">
        <dbReference type="Rhea" id="RHEA:42605"/>
    </physiologicalReaction>
</comment>
<evidence type="ECO:0000256" key="10">
    <source>
        <dbReference type="ARBA" id="ARBA00022737"/>
    </source>
</evidence>
<evidence type="ECO:0000256" key="30">
    <source>
        <dbReference type="ARBA" id="ARBA00048015"/>
    </source>
</evidence>
<evidence type="ECO:0000256" key="11">
    <source>
        <dbReference type="ARBA" id="ARBA00022801"/>
    </source>
</evidence>
<evidence type="ECO:0000256" key="21">
    <source>
        <dbReference type="ARBA" id="ARBA00031182"/>
    </source>
</evidence>
<dbReference type="Gene3D" id="3.40.50.1110">
    <property type="entry name" value="SGNH hydrolase"/>
    <property type="match status" value="1"/>
</dbReference>
<evidence type="ECO:0000313" key="50">
    <source>
        <dbReference type="RefSeq" id="XP_005175112.1"/>
    </source>
</evidence>
<evidence type="ECO:0000256" key="16">
    <source>
        <dbReference type="ARBA" id="ARBA00023264"/>
    </source>
</evidence>
<evidence type="ECO:0000256" key="25">
    <source>
        <dbReference type="ARBA" id="ARBA00047324"/>
    </source>
</evidence>
<comment type="catalytic activity">
    <reaction evidence="36">
        <text>1,2,3-tri-(9Z-octadecenoyl)-glycerol + H2O = di-(9Z)-octadecenoylglycerol + (9Z)-octadecenoate + H(+)</text>
        <dbReference type="Rhea" id="RHEA:38575"/>
        <dbReference type="ChEBI" id="CHEBI:15377"/>
        <dbReference type="ChEBI" id="CHEBI:15378"/>
        <dbReference type="ChEBI" id="CHEBI:30823"/>
        <dbReference type="ChEBI" id="CHEBI:53753"/>
        <dbReference type="ChEBI" id="CHEBI:75945"/>
    </reaction>
    <physiologicalReaction direction="left-to-right" evidence="36">
        <dbReference type="Rhea" id="RHEA:38576"/>
    </physiologicalReaction>
</comment>
<evidence type="ECO:0000256" key="3">
    <source>
        <dbReference type="ARBA" id="ARBA00013274"/>
    </source>
</evidence>
<dbReference type="VEuPathDB" id="VectorBase:MDOA011626"/>
<evidence type="ECO:0000256" key="28">
    <source>
        <dbReference type="ARBA" id="ARBA00047459"/>
    </source>
</evidence>
<comment type="catalytic activity">
    <reaction evidence="31">
        <text>a 1-O-alkyl-2-acyl-sn-glycero-3-phosphocholine + H2O = a 1-O-alkyl-sn-glycero-3-phosphocholine + a fatty acid + H(+)</text>
        <dbReference type="Rhea" id="RHEA:36231"/>
        <dbReference type="ChEBI" id="CHEBI:15377"/>
        <dbReference type="ChEBI" id="CHEBI:15378"/>
        <dbReference type="ChEBI" id="CHEBI:28868"/>
        <dbReference type="ChEBI" id="CHEBI:30909"/>
        <dbReference type="ChEBI" id="CHEBI:36702"/>
        <dbReference type="EC" id="3.1.1.4"/>
    </reaction>
    <physiologicalReaction direction="left-to-right" evidence="31">
        <dbReference type="Rhea" id="RHEA:36232"/>
    </physiologicalReaction>
</comment>
<evidence type="ECO:0000256" key="4">
    <source>
        <dbReference type="ARBA" id="ARBA00013278"/>
    </source>
</evidence>
<evidence type="ECO:0000256" key="9">
    <source>
        <dbReference type="ARBA" id="ARBA00022729"/>
    </source>
</evidence>
<name>A0A1I8N537_MUSDO</name>
<protein>
    <recommendedName>
        <fullName evidence="6">Phospholipase B1, membrane-associated</fullName>
        <ecNumber evidence="5">3.1.1.3</ecNumber>
        <ecNumber evidence="4">3.1.1.4</ecNumber>
        <ecNumber evidence="3">3.1.1.5</ecNumber>
    </recommendedName>
    <alternativeName>
        <fullName evidence="20">Lysophospholipase</fullName>
    </alternativeName>
    <alternativeName>
        <fullName evidence="21">Phospholipase A2</fullName>
    </alternativeName>
    <alternativeName>
        <fullName evidence="23">Phospholipase B/lipase</fullName>
    </alternativeName>
    <alternativeName>
        <fullName evidence="22">Triacylglycerol lipase</fullName>
    </alternativeName>
</protein>
<comment type="catalytic activity">
    <reaction evidence="26">
        <text>1,3-dihexadecanoyl-2-(9Z-octadecenoyl)glycerol + H2O = 1-hexadecanoyl-2-(9Z-octadecenoyl)-glycerol + hexadecanoate + H(+)</text>
        <dbReference type="Rhea" id="RHEA:40979"/>
        <dbReference type="ChEBI" id="CHEBI:7896"/>
        <dbReference type="ChEBI" id="CHEBI:15377"/>
        <dbReference type="ChEBI" id="CHEBI:15378"/>
        <dbReference type="ChEBI" id="CHEBI:75585"/>
        <dbReference type="ChEBI" id="CHEBI:75688"/>
    </reaction>
    <physiologicalReaction direction="left-to-right" evidence="26">
        <dbReference type="Rhea" id="RHEA:40980"/>
    </physiologicalReaction>
</comment>
<evidence type="ECO:0000256" key="41">
    <source>
        <dbReference type="ARBA" id="ARBA00048869"/>
    </source>
</evidence>
<keyword evidence="12" id="KW-1133">Transmembrane helix</keyword>
<keyword evidence="49" id="KW-1185">Reference proteome</keyword>
<evidence type="ECO:0000256" key="5">
    <source>
        <dbReference type="ARBA" id="ARBA00013279"/>
    </source>
</evidence>
<dbReference type="EC" id="3.1.1.3" evidence="5"/>
<comment type="catalytic activity">
    <reaction evidence="33">
        <text>1,2-dihexadecanoyl-sn-glycero-3-phosphocholine + H2O = 1-hexadecanoyl-sn-glycero-3-phosphocholine + hexadecanoate + H(+)</text>
        <dbReference type="Rhea" id="RHEA:41223"/>
        <dbReference type="ChEBI" id="CHEBI:7896"/>
        <dbReference type="ChEBI" id="CHEBI:15377"/>
        <dbReference type="ChEBI" id="CHEBI:15378"/>
        <dbReference type="ChEBI" id="CHEBI:72998"/>
        <dbReference type="ChEBI" id="CHEBI:72999"/>
    </reaction>
    <physiologicalReaction direction="left-to-right" evidence="33">
        <dbReference type="Rhea" id="RHEA:41224"/>
    </physiologicalReaction>
</comment>
<evidence type="ECO:0000256" key="27">
    <source>
        <dbReference type="ARBA" id="ARBA00047438"/>
    </source>
</evidence>
<comment type="catalytic activity">
    <reaction evidence="32">
        <text>1,2-di-(9Z-octadecenoyl)-sn-glycero-3-phosphocholine + H2O = 1-(9Z-octadecenoyl)-sn-glycero-3-phosphocholine + (9Z)-octadecenoate + H(+)</text>
        <dbReference type="Rhea" id="RHEA:40923"/>
        <dbReference type="ChEBI" id="CHEBI:15377"/>
        <dbReference type="ChEBI" id="CHEBI:15378"/>
        <dbReference type="ChEBI" id="CHEBI:28610"/>
        <dbReference type="ChEBI" id="CHEBI:30823"/>
        <dbReference type="ChEBI" id="CHEBI:74669"/>
    </reaction>
    <physiologicalReaction direction="left-to-right" evidence="32">
        <dbReference type="Rhea" id="RHEA:40924"/>
    </physiologicalReaction>
</comment>
<dbReference type="Pfam" id="PF00657">
    <property type="entry name" value="Lipase_GDSL"/>
    <property type="match status" value="1"/>
</dbReference>
<evidence type="ECO:0000256" key="46">
    <source>
        <dbReference type="ARBA" id="ARBA00049461"/>
    </source>
</evidence>
<dbReference type="GeneID" id="101890069"/>
<comment type="catalytic activity">
    <reaction evidence="18">
        <text>1-hexadecanoyl-2-(9Z,12Z-octadecadienoyl)-sn-glycero-3-phosphocholine + H2O = (9Z,12Z)-octadecadienoate + 1-hexadecanoyl-sn-glycero-3-phosphocholine + H(+)</text>
        <dbReference type="Rhea" id="RHEA:40811"/>
        <dbReference type="ChEBI" id="CHEBI:15377"/>
        <dbReference type="ChEBI" id="CHEBI:15378"/>
        <dbReference type="ChEBI" id="CHEBI:30245"/>
        <dbReference type="ChEBI" id="CHEBI:72998"/>
        <dbReference type="ChEBI" id="CHEBI:73002"/>
    </reaction>
    <physiologicalReaction direction="left-to-right" evidence="18">
        <dbReference type="Rhea" id="RHEA:40812"/>
    </physiologicalReaction>
</comment>
<evidence type="ECO:0000256" key="31">
    <source>
        <dbReference type="ARBA" id="ARBA00048049"/>
    </source>
</evidence>
<evidence type="ECO:0000256" key="26">
    <source>
        <dbReference type="ARBA" id="ARBA00047363"/>
    </source>
</evidence>
<evidence type="ECO:0000256" key="15">
    <source>
        <dbReference type="ARBA" id="ARBA00023180"/>
    </source>
</evidence>
<dbReference type="InterPro" id="IPR035547">
    <property type="entry name" value="Phospholipase_B"/>
</dbReference>
<evidence type="ECO:0000256" key="29">
    <source>
        <dbReference type="ARBA" id="ARBA00048011"/>
    </source>
</evidence>
<comment type="catalytic activity">
    <reaction evidence="25">
        <text>1-hexadecanoyl-2-(9Z)-octadecenoyl-3-octadecanoyl-sn-glycerol + H2O = 2-(9Z-octadecenoyl)-3-octadecanoyl-sn-glycerol + hexadecanoate + H(+)</text>
        <dbReference type="Rhea" id="RHEA:41107"/>
        <dbReference type="ChEBI" id="CHEBI:7896"/>
        <dbReference type="ChEBI" id="CHEBI:15377"/>
        <dbReference type="ChEBI" id="CHEBI:15378"/>
        <dbReference type="ChEBI" id="CHEBI:75558"/>
        <dbReference type="ChEBI" id="CHEBI:77623"/>
    </reaction>
    <physiologicalReaction direction="left-to-right" evidence="25">
        <dbReference type="Rhea" id="RHEA:41108"/>
    </physiologicalReaction>
</comment>
<evidence type="ECO:0000256" key="44">
    <source>
        <dbReference type="ARBA" id="ARBA00049363"/>
    </source>
</evidence>
<comment type="catalytic activity">
    <reaction evidence="38">
        <text>1-hexadecanoyl-2-(9Z-octadecenoyl)-sn-glycero-3-phosphoethanolamine + H2O = 1-hexadecanoyl-sn-glycero-3-phosphoethanolamine + (9Z)-octadecenoate + H(+)</text>
        <dbReference type="Rhea" id="RHEA:40911"/>
        <dbReference type="ChEBI" id="CHEBI:15377"/>
        <dbReference type="ChEBI" id="CHEBI:15378"/>
        <dbReference type="ChEBI" id="CHEBI:30823"/>
        <dbReference type="ChEBI" id="CHEBI:73004"/>
        <dbReference type="ChEBI" id="CHEBI:73007"/>
    </reaction>
    <physiologicalReaction direction="left-to-right" evidence="38">
        <dbReference type="Rhea" id="RHEA:40912"/>
    </physiologicalReaction>
</comment>
<comment type="subcellular location">
    <subcellularLocation>
        <location evidence="1">Apical cell membrane</location>
        <topology evidence="1">Single-pass type I membrane protein</topology>
    </subcellularLocation>
</comment>
<keyword evidence="14" id="KW-0472">Membrane</keyword>
<keyword evidence="8" id="KW-0812">Transmembrane</keyword>
<evidence type="ECO:0000256" key="13">
    <source>
        <dbReference type="ARBA" id="ARBA00023098"/>
    </source>
</evidence>
<evidence type="ECO:0000256" key="36">
    <source>
        <dbReference type="ARBA" id="ARBA00048386"/>
    </source>
</evidence>
<proteinExistence type="inferred from homology"/>
<comment type="catalytic activity">
    <reaction evidence="41">
        <text>1,3-dihexadecanoyl-2-(9Z-octadecenoyl)glycerol + H2O = 1,3-dihexadecanoylglycerol + (9Z)-octadecenoate + H(+)</text>
        <dbReference type="Rhea" id="RHEA:40983"/>
        <dbReference type="ChEBI" id="CHEBI:15377"/>
        <dbReference type="ChEBI" id="CHEBI:15378"/>
        <dbReference type="ChEBI" id="CHEBI:30823"/>
        <dbReference type="ChEBI" id="CHEBI:75688"/>
        <dbReference type="ChEBI" id="CHEBI:77619"/>
    </reaction>
    <physiologicalReaction direction="left-to-right" evidence="41">
        <dbReference type="Rhea" id="RHEA:40984"/>
    </physiologicalReaction>
</comment>